<dbReference type="OrthoDB" id="9979195at2759"/>
<keyword evidence="1" id="KW-1133">Transmembrane helix</keyword>
<name>A0A815AFX0_ADIRI</name>
<feature type="transmembrane region" description="Helical" evidence="1">
    <location>
        <begin position="32"/>
        <end position="56"/>
    </location>
</feature>
<dbReference type="EMBL" id="CAJNOJ010000183">
    <property type="protein sequence ID" value="CAF1257082.1"/>
    <property type="molecule type" value="Genomic_DNA"/>
</dbReference>
<accession>A0A815AFX0</accession>
<reference evidence="4" key="1">
    <citation type="submission" date="2021-02" db="EMBL/GenBank/DDBJ databases">
        <authorList>
            <person name="Nowell W R."/>
        </authorList>
    </citation>
    <scope>NUCLEOTIDE SEQUENCE</scope>
</reference>
<gene>
    <name evidence="4" type="ORF">EDS130_LOCUS28306</name>
    <name evidence="3" type="ORF">XAT740_LOCUS19712</name>
</gene>
<keyword evidence="1" id="KW-0812">Transmembrane</keyword>
<proteinExistence type="predicted"/>
<dbReference type="InterPro" id="IPR041411">
    <property type="entry name" value="Ldi"/>
</dbReference>
<feature type="domain" description="Linalool dehydratase/isomerase" evidence="2">
    <location>
        <begin position="48"/>
        <end position="158"/>
    </location>
</feature>
<evidence type="ECO:0000313" key="5">
    <source>
        <dbReference type="Proteomes" id="UP000663828"/>
    </source>
</evidence>
<sequence length="333" mass="38952">MIRNASTQIEARDFSRMPSTSARIFLLSKNKVLFLSILIIIPNTTHIGYTAAALVYRTPNYRELAVNILNDTIKRMLTSKVWGYIDQYWQKTSTFPDPVYNENIMYSGHLLQLIALYESISGDLIYDTQGFDFVWTKDNSTETTIHYTTSQLVHAIYRANLDGRIRFVKIILIWWKDFLDHHALEDIPIYKNDQNQTSDIICNGWKVMYKNKYWQPAESGCYLEAGGYIGVRMQMNRWIATSFYLMVEKQCSIDATEKLACAYAWFENNFGTYLDIDHDGYFESFYYETDTVYSNWVTTNVLLSLLMGENRAEAKAFLRQNFMKNSKIKNQKL</sequence>
<dbReference type="Pfam" id="PF18566">
    <property type="entry name" value="Ldi"/>
    <property type="match status" value="1"/>
</dbReference>
<keyword evidence="1" id="KW-0472">Membrane</keyword>
<dbReference type="Proteomes" id="UP000663828">
    <property type="component" value="Unassembled WGS sequence"/>
</dbReference>
<evidence type="ECO:0000256" key="1">
    <source>
        <dbReference type="SAM" id="Phobius"/>
    </source>
</evidence>
<dbReference type="EMBL" id="CAJNOR010001353">
    <property type="protein sequence ID" value="CAF1127324.1"/>
    <property type="molecule type" value="Genomic_DNA"/>
</dbReference>
<keyword evidence="5" id="KW-1185">Reference proteome</keyword>
<dbReference type="Proteomes" id="UP000663852">
    <property type="component" value="Unassembled WGS sequence"/>
</dbReference>
<comment type="caution">
    <text evidence="4">The sequence shown here is derived from an EMBL/GenBank/DDBJ whole genome shotgun (WGS) entry which is preliminary data.</text>
</comment>
<organism evidence="4 6">
    <name type="scientific">Adineta ricciae</name>
    <name type="common">Rotifer</name>
    <dbReference type="NCBI Taxonomy" id="249248"/>
    <lineage>
        <taxon>Eukaryota</taxon>
        <taxon>Metazoa</taxon>
        <taxon>Spiralia</taxon>
        <taxon>Gnathifera</taxon>
        <taxon>Rotifera</taxon>
        <taxon>Eurotatoria</taxon>
        <taxon>Bdelloidea</taxon>
        <taxon>Adinetida</taxon>
        <taxon>Adinetidae</taxon>
        <taxon>Adineta</taxon>
    </lineage>
</organism>
<evidence type="ECO:0000313" key="3">
    <source>
        <dbReference type="EMBL" id="CAF1127324.1"/>
    </source>
</evidence>
<dbReference type="AlphaFoldDB" id="A0A815AFX0"/>
<evidence type="ECO:0000259" key="2">
    <source>
        <dbReference type="Pfam" id="PF18566"/>
    </source>
</evidence>
<protein>
    <recommendedName>
        <fullName evidence="2">Linalool dehydratase/isomerase domain-containing protein</fullName>
    </recommendedName>
</protein>
<evidence type="ECO:0000313" key="6">
    <source>
        <dbReference type="Proteomes" id="UP000663852"/>
    </source>
</evidence>
<evidence type="ECO:0000313" key="4">
    <source>
        <dbReference type="EMBL" id="CAF1257082.1"/>
    </source>
</evidence>